<evidence type="ECO:0000313" key="2">
    <source>
        <dbReference type="EMBL" id="VDC99731.1"/>
    </source>
</evidence>
<protein>
    <submittedName>
        <fullName evidence="1">Uncharacterized protein</fullName>
    </submittedName>
</protein>
<dbReference type="EMBL" id="LS974623">
    <property type="protein sequence ID" value="CAG7903064.1"/>
    <property type="molecule type" value="Genomic_DNA"/>
</dbReference>
<sequence>MILCANNDISLIIRFLYDISSQFLIRKVCVVYQSCRLSAQVTWMFYRTGYY</sequence>
<evidence type="ECO:0000313" key="1">
    <source>
        <dbReference type="EMBL" id="CAG7903064.1"/>
    </source>
</evidence>
<accession>A0A3P6BTU8</accession>
<dbReference type="Proteomes" id="UP000694005">
    <property type="component" value="Chromosome A07"/>
</dbReference>
<gene>
    <name evidence="2" type="ORF">BRAA07T30171Z</name>
    <name evidence="1" type="ORF">BRAPAZ1V2_A07P27080.2</name>
</gene>
<reference evidence="2" key="1">
    <citation type="submission" date="2018-11" db="EMBL/GenBank/DDBJ databases">
        <authorList>
            <consortium name="Genoscope - CEA"/>
            <person name="William W."/>
        </authorList>
    </citation>
    <scope>NUCLEOTIDE SEQUENCE</scope>
</reference>
<organism evidence="2">
    <name type="scientific">Brassica campestris</name>
    <name type="common">Field mustard</name>
    <dbReference type="NCBI Taxonomy" id="3711"/>
    <lineage>
        <taxon>Eukaryota</taxon>
        <taxon>Viridiplantae</taxon>
        <taxon>Streptophyta</taxon>
        <taxon>Embryophyta</taxon>
        <taxon>Tracheophyta</taxon>
        <taxon>Spermatophyta</taxon>
        <taxon>Magnoliopsida</taxon>
        <taxon>eudicotyledons</taxon>
        <taxon>Gunneridae</taxon>
        <taxon>Pentapetalae</taxon>
        <taxon>rosids</taxon>
        <taxon>malvids</taxon>
        <taxon>Brassicales</taxon>
        <taxon>Brassicaceae</taxon>
        <taxon>Brassiceae</taxon>
        <taxon>Brassica</taxon>
    </lineage>
</organism>
<dbReference type="Gramene" id="A07p27080.2_BraZ1">
    <property type="protein sequence ID" value="A07p27080.2_BraZ1.CDS.1"/>
    <property type="gene ID" value="A07g27080.2_BraZ1"/>
</dbReference>
<dbReference type="AlphaFoldDB" id="A0A3P6BTU8"/>
<proteinExistence type="predicted"/>
<dbReference type="EMBL" id="LR031574">
    <property type="protein sequence ID" value="VDC99731.1"/>
    <property type="molecule type" value="Genomic_DNA"/>
</dbReference>
<name>A0A3P6BTU8_BRACM</name>